<feature type="domain" description="DUF1638" evidence="1">
    <location>
        <begin position="29"/>
        <end position="186"/>
    </location>
</feature>
<dbReference type="InterPro" id="IPR012437">
    <property type="entry name" value="DUF1638"/>
</dbReference>
<dbReference type="KEGG" id="nps:KRR39_11675"/>
<organism evidence="2 3">
    <name type="scientific">Nocardioides panacis</name>
    <dbReference type="NCBI Taxonomy" id="2849501"/>
    <lineage>
        <taxon>Bacteria</taxon>
        <taxon>Bacillati</taxon>
        <taxon>Actinomycetota</taxon>
        <taxon>Actinomycetes</taxon>
        <taxon>Propionibacteriales</taxon>
        <taxon>Nocardioidaceae</taxon>
        <taxon>Nocardioides</taxon>
    </lineage>
</organism>
<gene>
    <name evidence="2" type="ORF">KRR39_11675</name>
</gene>
<sequence>MALIACGAIAAPCAQVVAAHGWPVDVHPLPPLLHNHPERIARQVEALADELAGRYDRLAIGYADCGTYGALDQVCERRGLARLAGLHCYDVFGGADRLTAMFEAEPGTYVLTDFLVRSFGRTVVAELGLDRYPELRDDYFAHYTRMVWLAQQPDDELRRLAQEAADRVGLPLVVVETGHTGLERALAELLVS</sequence>
<evidence type="ECO:0000313" key="2">
    <source>
        <dbReference type="EMBL" id="QWZ10317.1"/>
    </source>
</evidence>
<proteinExistence type="predicted"/>
<dbReference type="EMBL" id="CP077062">
    <property type="protein sequence ID" value="QWZ10317.1"/>
    <property type="molecule type" value="Genomic_DNA"/>
</dbReference>
<dbReference type="Proteomes" id="UP000683575">
    <property type="component" value="Chromosome"/>
</dbReference>
<name>A0A975T2Q2_9ACTN</name>
<dbReference type="AlphaFoldDB" id="A0A975T2Q2"/>
<reference evidence="2" key="1">
    <citation type="submission" date="2021-06" db="EMBL/GenBank/DDBJ databases">
        <title>Complete genome sequence of Nocardioides sp. G188.</title>
        <authorList>
            <person name="Im W.-T."/>
        </authorList>
    </citation>
    <scope>NUCLEOTIDE SEQUENCE</scope>
    <source>
        <strain evidence="2">G188</strain>
    </source>
</reference>
<evidence type="ECO:0000313" key="3">
    <source>
        <dbReference type="Proteomes" id="UP000683575"/>
    </source>
</evidence>
<keyword evidence="3" id="KW-1185">Reference proteome</keyword>
<accession>A0A975T2Q2</accession>
<dbReference type="Pfam" id="PF07796">
    <property type="entry name" value="DUF1638"/>
    <property type="match status" value="1"/>
</dbReference>
<dbReference type="RefSeq" id="WP_216942177.1">
    <property type="nucleotide sequence ID" value="NZ_CP077062.1"/>
</dbReference>
<evidence type="ECO:0000259" key="1">
    <source>
        <dbReference type="Pfam" id="PF07796"/>
    </source>
</evidence>
<protein>
    <submittedName>
        <fullName evidence="2">DUF1638 domain-containing protein</fullName>
    </submittedName>
</protein>